<dbReference type="RefSeq" id="WP_127049385.1">
    <property type="nucleotide sequence ID" value="NZ_RZGZ01000002.1"/>
</dbReference>
<protein>
    <submittedName>
        <fullName evidence="2">DUF2017 family protein</fullName>
    </submittedName>
</protein>
<evidence type="ECO:0000313" key="3">
    <source>
        <dbReference type="Proteomes" id="UP000274909"/>
    </source>
</evidence>
<dbReference type="OrthoDB" id="3268479at2"/>
<name>A0A3S0VUA1_9MICO</name>
<feature type="region of interest" description="Disordered" evidence="1">
    <location>
        <begin position="89"/>
        <end position="111"/>
    </location>
</feature>
<dbReference type="EMBL" id="RZGZ01000002">
    <property type="protein sequence ID" value="RUR01644.1"/>
    <property type="molecule type" value="Genomic_DNA"/>
</dbReference>
<reference evidence="2 3" key="1">
    <citation type="submission" date="2018-12" db="EMBL/GenBank/DDBJ databases">
        <authorList>
            <person name="Li F."/>
        </authorList>
    </citation>
    <scope>NUCLEOTIDE SEQUENCE [LARGE SCALE GENOMIC DNA]</scope>
    <source>
        <strain evidence="2 3">EGI 6500705</strain>
    </source>
</reference>
<dbReference type="InterPro" id="IPR018561">
    <property type="entry name" value="AosR"/>
</dbReference>
<dbReference type="AlphaFoldDB" id="A0A3S0VUA1"/>
<accession>A0A3S0VUA1</accession>
<comment type="caution">
    <text evidence="2">The sequence shown here is derived from an EMBL/GenBank/DDBJ whole genome shotgun (WGS) entry which is preliminary data.</text>
</comment>
<evidence type="ECO:0000256" key="1">
    <source>
        <dbReference type="SAM" id="MobiDB-lite"/>
    </source>
</evidence>
<proteinExistence type="predicted"/>
<evidence type="ECO:0000313" key="2">
    <source>
        <dbReference type="EMBL" id="RUR01644.1"/>
    </source>
</evidence>
<organism evidence="2 3">
    <name type="scientific">Labedella endophytica</name>
    <dbReference type="NCBI Taxonomy" id="1523160"/>
    <lineage>
        <taxon>Bacteria</taxon>
        <taxon>Bacillati</taxon>
        <taxon>Actinomycetota</taxon>
        <taxon>Actinomycetes</taxon>
        <taxon>Micrococcales</taxon>
        <taxon>Microbacteriaceae</taxon>
        <taxon>Labedella</taxon>
    </lineage>
</organism>
<dbReference type="Proteomes" id="UP000274909">
    <property type="component" value="Unassembled WGS sequence"/>
</dbReference>
<keyword evidence="3" id="KW-1185">Reference proteome</keyword>
<gene>
    <name evidence="2" type="ORF">ELQ94_09220</name>
</gene>
<dbReference type="Pfam" id="PF09438">
    <property type="entry name" value="DUF2017"/>
    <property type="match status" value="1"/>
</dbReference>
<sequence length="208" mass="21512">MTAFGVTDAGDVLARFDAAETRILLSLSGQLAEMLADVAEPSAGLDPAIGRLFPDAYREDPDASAEFSRFTRTDLAAAKVAAASTVQRSLASTSASDDDPSPSSVAGAGAVPSSSDAEFVLDTEAGWSWLRHLTDLRLTIAARLGVVDDPNAFDEEPDPAQTSDDDLLARGLFDWLGYVQELLIAALEEGAAVRAAGNGGTGTASPPV</sequence>